<name>X6PDQ0_RETFI</name>
<organism evidence="2 3">
    <name type="scientific">Reticulomyxa filosa</name>
    <dbReference type="NCBI Taxonomy" id="46433"/>
    <lineage>
        <taxon>Eukaryota</taxon>
        <taxon>Sar</taxon>
        <taxon>Rhizaria</taxon>
        <taxon>Retaria</taxon>
        <taxon>Foraminifera</taxon>
        <taxon>Monothalamids</taxon>
        <taxon>Reticulomyxidae</taxon>
        <taxon>Reticulomyxa</taxon>
    </lineage>
</organism>
<evidence type="ECO:0000313" key="2">
    <source>
        <dbReference type="EMBL" id="ETO35792.1"/>
    </source>
</evidence>
<comment type="caution">
    <text evidence="2">The sequence shown here is derived from an EMBL/GenBank/DDBJ whole genome shotgun (WGS) entry which is preliminary data.</text>
</comment>
<proteinExistence type="predicted"/>
<reference evidence="2 3" key="1">
    <citation type="journal article" date="2013" name="Curr. Biol.">
        <title>The Genome of the Foraminiferan Reticulomyxa filosa.</title>
        <authorList>
            <person name="Glockner G."/>
            <person name="Hulsmann N."/>
            <person name="Schleicher M."/>
            <person name="Noegel A.A."/>
            <person name="Eichinger L."/>
            <person name="Gallinger C."/>
            <person name="Pawlowski J."/>
            <person name="Sierra R."/>
            <person name="Euteneuer U."/>
            <person name="Pillet L."/>
            <person name="Moustafa A."/>
            <person name="Platzer M."/>
            <person name="Groth M."/>
            <person name="Szafranski K."/>
            <person name="Schliwa M."/>
        </authorList>
    </citation>
    <scope>NUCLEOTIDE SEQUENCE [LARGE SCALE GENOMIC DNA]</scope>
</reference>
<feature type="transmembrane region" description="Helical" evidence="1">
    <location>
        <begin position="144"/>
        <end position="171"/>
    </location>
</feature>
<dbReference type="Proteomes" id="UP000023152">
    <property type="component" value="Unassembled WGS sequence"/>
</dbReference>
<feature type="transmembrane region" description="Helical" evidence="1">
    <location>
        <begin position="6"/>
        <end position="28"/>
    </location>
</feature>
<gene>
    <name evidence="2" type="ORF">RFI_01270</name>
</gene>
<feature type="transmembrane region" description="Helical" evidence="1">
    <location>
        <begin position="108"/>
        <end position="132"/>
    </location>
</feature>
<keyword evidence="1" id="KW-0472">Membrane</keyword>
<keyword evidence="1" id="KW-1133">Transmembrane helix</keyword>
<protein>
    <submittedName>
        <fullName evidence="2">Uncharacterized protein</fullName>
    </submittedName>
</protein>
<evidence type="ECO:0000313" key="3">
    <source>
        <dbReference type="Proteomes" id="UP000023152"/>
    </source>
</evidence>
<accession>X6PDQ0</accession>
<dbReference type="AlphaFoldDB" id="X6PDQ0"/>
<feature type="transmembrane region" description="Helical" evidence="1">
    <location>
        <begin position="237"/>
        <end position="255"/>
    </location>
</feature>
<sequence>MKALWVSAVIFCAVLQWFSAFWIFAYFVGVTKSNSKDKIKGAYGSESETIQHLTTFITCAVLLAFVMSQLRSSKAAWSCAIKYISPYKADEANDSNNTEAKEYDGLNVLIWLIFTSDLFLELFVGIVSVMAVSTQDNVNNKMQVCLALLCVTTRHLCQMIAIIYLACLLIARAKYNSFFTLEVDEWVYTLILSGFDVLDKEDFQIASEEDSPLYDEKGQTVTIQQLWQERALTSAKWGMFMTALLIWALIWDIAVV</sequence>
<keyword evidence="3" id="KW-1185">Reference proteome</keyword>
<dbReference type="EMBL" id="ASPP01001277">
    <property type="protein sequence ID" value="ETO35792.1"/>
    <property type="molecule type" value="Genomic_DNA"/>
</dbReference>
<evidence type="ECO:0000256" key="1">
    <source>
        <dbReference type="SAM" id="Phobius"/>
    </source>
</evidence>
<feature type="transmembrane region" description="Helical" evidence="1">
    <location>
        <begin position="49"/>
        <end position="67"/>
    </location>
</feature>
<keyword evidence="1" id="KW-0812">Transmembrane</keyword>